<feature type="binding site" evidence="3 4">
    <location>
        <begin position="91"/>
        <end position="92"/>
    </location>
    <ligand>
        <name>S-adenosyl-L-methionine</name>
        <dbReference type="ChEBI" id="CHEBI:59789"/>
    </ligand>
</feature>
<feature type="binding site" evidence="3 4">
    <location>
        <position position="41"/>
    </location>
    <ligand>
        <name>S-adenosyl-L-methionine</name>
        <dbReference type="ChEBI" id="CHEBI:59789"/>
    </ligand>
</feature>
<dbReference type="AlphaFoldDB" id="A0A7Y0LFA2"/>
<evidence type="ECO:0000259" key="5">
    <source>
        <dbReference type="Pfam" id="PF13649"/>
    </source>
</evidence>
<feature type="binding site" evidence="3 4">
    <location>
        <begin position="66"/>
        <end position="68"/>
    </location>
    <ligand>
        <name>S-adenosyl-L-methionine</name>
        <dbReference type="ChEBI" id="CHEBI:59789"/>
    </ligand>
</feature>
<comment type="function">
    <text evidence="3">Catalyzes the conversion of S-adenosyl-L-methionine (SAM) to carboxy-S-adenosyl-L-methionine (Cx-SAM).</text>
</comment>
<dbReference type="HAMAP" id="MF_01589">
    <property type="entry name" value="Cx_SAM_synthase"/>
    <property type="match status" value="1"/>
</dbReference>
<dbReference type="InterPro" id="IPR029063">
    <property type="entry name" value="SAM-dependent_MTases_sf"/>
</dbReference>
<name>A0A7Y0LFA2_9GAMM</name>
<dbReference type="Proteomes" id="UP000568664">
    <property type="component" value="Unassembled WGS sequence"/>
</dbReference>
<dbReference type="PIRSF" id="PIRSF006325">
    <property type="entry name" value="MeTrfase_bac"/>
    <property type="match status" value="1"/>
</dbReference>
<dbReference type="GO" id="GO:0016743">
    <property type="term" value="F:carboxyl- or carbamoyltransferase activity"/>
    <property type="evidence" value="ECO:0007669"/>
    <property type="project" value="UniProtKB-UniRule"/>
</dbReference>
<gene>
    <name evidence="3 6" type="primary">cmoA</name>
    <name evidence="6" type="ORF">HII17_13770</name>
</gene>
<dbReference type="RefSeq" id="WP_169075948.1">
    <property type="nucleotide sequence ID" value="NZ_JABBXH010000004.1"/>
</dbReference>
<dbReference type="EMBL" id="JABBXH010000004">
    <property type="protein sequence ID" value="NMP32626.1"/>
    <property type="molecule type" value="Genomic_DNA"/>
</dbReference>
<feature type="binding site" evidence="3 4">
    <location>
        <position position="134"/>
    </location>
    <ligand>
        <name>S-adenosyl-L-methionine</name>
        <dbReference type="ChEBI" id="CHEBI:59789"/>
    </ligand>
</feature>
<protein>
    <recommendedName>
        <fullName evidence="3">Carboxy-S-adenosyl-L-methionine synthase</fullName>
        <shortName evidence="3">Cx-SAM synthase</shortName>
        <ecNumber evidence="3">2.1.3.-</ecNumber>
    </recommendedName>
</protein>
<dbReference type="InterPro" id="IPR005271">
    <property type="entry name" value="CmoA"/>
</dbReference>
<dbReference type="CDD" id="cd02440">
    <property type="entry name" value="AdoMet_MTases"/>
    <property type="match status" value="1"/>
</dbReference>
<dbReference type="PANTHER" id="PTHR43861:SF2">
    <property type="entry name" value="CARBOXY-S-ADENOSYL-L-METHIONINE SYNTHASE"/>
    <property type="match status" value="1"/>
</dbReference>
<comment type="catalytic activity">
    <reaction evidence="3">
        <text>prephenate + S-adenosyl-L-methionine = carboxy-S-adenosyl-L-methionine + 3-phenylpyruvate + H2O</text>
        <dbReference type="Rhea" id="RHEA:51692"/>
        <dbReference type="ChEBI" id="CHEBI:15377"/>
        <dbReference type="ChEBI" id="CHEBI:18005"/>
        <dbReference type="ChEBI" id="CHEBI:29934"/>
        <dbReference type="ChEBI" id="CHEBI:59789"/>
        <dbReference type="ChEBI" id="CHEBI:134278"/>
    </reaction>
</comment>
<evidence type="ECO:0000256" key="1">
    <source>
        <dbReference type="ARBA" id="ARBA00022679"/>
    </source>
</evidence>
<keyword evidence="2 3" id="KW-0949">S-adenosyl-L-methionine</keyword>
<dbReference type="EC" id="2.1.3.-" evidence="3"/>
<comment type="caution">
    <text evidence="6">The sequence shown here is derived from an EMBL/GenBank/DDBJ whole genome shotgun (WGS) entry which is preliminary data.</text>
</comment>
<dbReference type="GO" id="GO:1904047">
    <property type="term" value="F:S-adenosyl-L-methionine binding"/>
    <property type="evidence" value="ECO:0007669"/>
    <property type="project" value="UniProtKB-UniRule"/>
</dbReference>
<dbReference type="NCBIfam" id="TIGR00740">
    <property type="entry name" value="carboxy-S-adenosyl-L-methionine synthase CmoA"/>
    <property type="match status" value="1"/>
</dbReference>
<dbReference type="GO" id="GO:0002098">
    <property type="term" value="P:tRNA wobble uridine modification"/>
    <property type="evidence" value="ECO:0007669"/>
    <property type="project" value="InterPro"/>
</dbReference>
<reference evidence="6 7" key="1">
    <citation type="submission" date="2020-04" db="EMBL/GenBank/DDBJ databases">
        <title>Thalassotalea sp. M1531, isolated from the surface of marine red alga.</title>
        <authorList>
            <person name="Pang L."/>
            <person name="Lu D.-C."/>
        </authorList>
    </citation>
    <scope>NUCLEOTIDE SEQUENCE [LARGE SCALE GENOMIC DNA]</scope>
    <source>
        <strain evidence="6 7">M1531</strain>
    </source>
</reference>
<dbReference type="Pfam" id="PF13649">
    <property type="entry name" value="Methyltransf_25"/>
    <property type="match status" value="1"/>
</dbReference>
<comment type="similarity">
    <text evidence="3">Belongs to the class I-like SAM-binding methyltransferase superfamily. Cx-SAM synthase family.</text>
</comment>
<feature type="domain" description="Methyltransferase" evidence="5">
    <location>
        <begin position="62"/>
        <end position="160"/>
    </location>
</feature>
<proteinExistence type="inferred from homology"/>
<evidence type="ECO:0000256" key="2">
    <source>
        <dbReference type="ARBA" id="ARBA00022691"/>
    </source>
</evidence>
<evidence type="ECO:0000313" key="7">
    <source>
        <dbReference type="Proteomes" id="UP000568664"/>
    </source>
</evidence>
<accession>A0A7Y0LFA2</accession>
<evidence type="ECO:0000256" key="3">
    <source>
        <dbReference type="HAMAP-Rule" id="MF_01589"/>
    </source>
</evidence>
<organism evidence="6 7">
    <name type="scientific">Thalassotalea algicola</name>
    <dbReference type="NCBI Taxonomy" id="2716224"/>
    <lineage>
        <taxon>Bacteria</taxon>
        <taxon>Pseudomonadati</taxon>
        <taxon>Pseudomonadota</taxon>
        <taxon>Gammaproteobacteria</taxon>
        <taxon>Alteromonadales</taxon>
        <taxon>Colwelliaceae</taxon>
        <taxon>Thalassotalea</taxon>
    </lineage>
</organism>
<dbReference type="Gene3D" id="3.40.50.150">
    <property type="entry name" value="Vaccinia Virus protein VP39"/>
    <property type="match status" value="1"/>
</dbReference>
<dbReference type="SUPFAM" id="SSF53335">
    <property type="entry name" value="S-adenosyl-L-methionine-dependent methyltransferases"/>
    <property type="match status" value="1"/>
</dbReference>
<keyword evidence="7" id="KW-1185">Reference proteome</keyword>
<sequence>MKQSDTDLIYSNPHNLVKDFSFDAQVVEVFPDMISRSVPGYNTIIDTIGKLSQKYVHPNSNVYDLGCSLGAATLAMRRAISADDVKIFGIDNSAAMVERCKMHLAAFKGNTPVEIIQDNIESIDIQNASMVVLNFTLQFIEKEKRQVLIKKIYQGLLPGGILVLSEKIAHKSEFCNELLIDLHHDFKRANGYSELEIAQKRTALENVMKPDSFECHKLRLRDTGFVNVTPWFQCFNFTSLVAFK</sequence>
<evidence type="ECO:0000313" key="6">
    <source>
        <dbReference type="EMBL" id="NMP32626.1"/>
    </source>
</evidence>
<keyword evidence="1 3" id="KW-0808">Transferase</keyword>
<dbReference type="PANTHER" id="PTHR43861">
    <property type="entry name" value="TRANS-ACONITATE 2-METHYLTRANSFERASE-RELATED"/>
    <property type="match status" value="1"/>
</dbReference>
<evidence type="ECO:0000256" key="4">
    <source>
        <dbReference type="PIRSR" id="PIRSR006325-1"/>
    </source>
</evidence>
<feature type="binding site" evidence="3">
    <location>
        <position position="201"/>
    </location>
    <ligand>
        <name>S-adenosyl-L-methionine</name>
        <dbReference type="ChEBI" id="CHEBI:59789"/>
    </ligand>
</feature>
<dbReference type="InterPro" id="IPR041698">
    <property type="entry name" value="Methyltransf_25"/>
</dbReference>
<comment type="caution">
    <text evidence="3">Lacks conserved residue(s) required for the propagation of feature annotation.</text>
</comment>
<dbReference type="NCBIfam" id="NF011995">
    <property type="entry name" value="PRK15451.1"/>
    <property type="match status" value="1"/>
</dbReference>
<comment type="subunit">
    <text evidence="3">Homodimer.</text>
</comment>